<evidence type="ECO:0000313" key="1">
    <source>
        <dbReference type="EMBL" id="GAB1224219.1"/>
    </source>
</evidence>
<dbReference type="Proteomes" id="UP001628156">
    <property type="component" value="Unassembled WGS sequence"/>
</dbReference>
<evidence type="ECO:0000313" key="2">
    <source>
        <dbReference type="Proteomes" id="UP001628156"/>
    </source>
</evidence>
<proteinExistence type="predicted"/>
<protein>
    <submittedName>
        <fullName evidence="1">Uncharacterized protein</fullName>
    </submittedName>
</protein>
<dbReference type="EMBL" id="BAAFRS010000181">
    <property type="protein sequence ID" value="GAB1224219.1"/>
    <property type="molecule type" value="Genomic_DNA"/>
</dbReference>
<gene>
    <name evidence="1" type="ORF">ENUP19_0181G0005</name>
</gene>
<reference evidence="1 2" key="1">
    <citation type="journal article" date="2019" name="PLoS Negl. Trop. Dis.">
        <title>Whole genome sequencing of Entamoeba nuttalli reveals mammalian host-related molecular signatures and a novel octapeptide-repeat surface protein.</title>
        <authorList>
            <person name="Tanaka M."/>
            <person name="Makiuchi T."/>
            <person name="Komiyama T."/>
            <person name="Shiina T."/>
            <person name="Osaki K."/>
            <person name="Tachibana H."/>
        </authorList>
    </citation>
    <scope>NUCLEOTIDE SEQUENCE [LARGE SCALE GENOMIC DNA]</scope>
    <source>
        <strain evidence="1 2">P19-061405</strain>
    </source>
</reference>
<keyword evidence="2" id="KW-1185">Reference proteome</keyword>
<name>A0ABQ0DN06_9EUKA</name>
<organism evidence="1 2">
    <name type="scientific">Entamoeba nuttalli</name>
    <dbReference type="NCBI Taxonomy" id="412467"/>
    <lineage>
        <taxon>Eukaryota</taxon>
        <taxon>Amoebozoa</taxon>
        <taxon>Evosea</taxon>
        <taxon>Archamoebae</taxon>
        <taxon>Mastigamoebida</taxon>
        <taxon>Entamoebidae</taxon>
        <taxon>Entamoeba</taxon>
    </lineage>
</organism>
<comment type="caution">
    <text evidence="1">The sequence shown here is derived from an EMBL/GenBank/DDBJ whole genome shotgun (WGS) entry which is preliminary data.</text>
</comment>
<sequence length="170" mass="19361">MTIKTNSSQYLQLKKYLQLQQTLLFSLSQTSGFIKINTSCSIQIPKNEDYLNSTIIQFKWKKIICHLSFKIESYPPSSYTVICKIPNFLTSLTRNSISLSLDDILIQLDSLFLKKCIEFIPTLSHSKISSLPLFYLSITQTHIDFSFTLLPNVSLPISYISSLLSALSSF</sequence>
<accession>A0ABQ0DN06</accession>